<proteinExistence type="predicted"/>
<name>A0A3B4AQY4_9GOBI</name>
<dbReference type="Ensembl" id="ENSPMGT00000020831.1">
    <property type="protein sequence ID" value="ENSPMGP00000019543.1"/>
    <property type="gene ID" value="ENSPMGG00000015851.1"/>
</dbReference>
<reference evidence="2" key="1">
    <citation type="submission" date="2025-08" db="UniProtKB">
        <authorList>
            <consortium name="Ensembl"/>
        </authorList>
    </citation>
    <scope>IDENTIFICATION</scope>
</reference>
<feature type="region of interest" description="Disordered" evidence="1">
    <location>
        <begin position="44"/>
        <end position="112"/>
    </location>
</feature>
<evidence type="ECO:0000313" key="2">
    <source>
        <dbReference type="Ensembl" id="ENSPMGP00000019543.1"/>
    </source>
</evidence>
<dbReference type="AlphaFoldDB" id="A0A3B4AQY4"/>
<dbReference type="Proteomes" id="UP000261520">
    <property type="component" value="Unplaced"/>
</dbReference>
<protein>
    <submittedName>
        <fullName evidence="2">Uncharacterized protein</fullName>
    </submittedName>
</protein>
<accession>A0A3B4AQY4</accession>
<feature type="compositionally biased region" description="Polar residues" evidence="1">
    <location>
        <begin position="88"/>
        <end position="112"/>
    </location>
</feature>
<sequence>MSKKPYNIQRLEVLRTDLFHPWSLATEELANHLSDFSQGDGRVRSGFPVSASSSEDLTGGLRRSSKYSFHRHDPVEVSSSPRGVGSDLSCSRASDTPSHYSSSGSQPDFTLTISGVEAGDMGDCQKRAVFPSKQSYKV</sequence>
<evidence type="ECO:0000256" key="1">
    <source>
        <dbReference type="SAM" id="MobiDB-lite"/>
    </source>
</evidence>
<reference evidence="2" key="2">
    <citation type="submission" date="2025-09" db="UniProtKB">
        <authorList>
            <consortium name="Ensembl"/>
        </authorList>
    </citation>
    <scope>IDENTIFICATION</scope>
</reference>
<evidence type="ECO:0000313" key="3">
    <source>
        <dbReference type="Proteomes" id="UP000261520"/>
    </source>
</evidence>
<organism evidence="2 3">
    <name type="scientific">Periophthalmus magnuspinnatus</name>
    <dbReference type="NCBI Taxonomy" id="409849"/>
    <lineage>
        <taxon>Eukaryota</taxon>
        <taxon>Metazoa</taxon>
        <taxon>Chordata</taxon>
        <taxon>Craniata</taxon>
        <taxon>Vertebrata</taxon>
        <taxon>Euteleostomi</taxon>
        <taxon>Actinopterygii</taxon>
        <taxon>Neopterygii</taxon>
        <taxon>Teleostei</taxon>
        <taxon>Neoteleostei</taxon>
        <taxon>Acanthomorphata</taxon>
        <taxon>Gobiaria</taxon>
        <taxon>Gobiiformes</taxon>
        <taxon>Gobioidei</taxon>
        <taxon>Gobiidae</taxon>
        <taxon>Oxudercinae</taxon>
        <taxon>Periophthalmus</taxon>
    </lineage>
</organism>
<keyword evidence="3" id="KW-1185">Reference proteome</keyword>